<dbReference type="Proteomes" id="UP000030763">
    <property type="component" value="Unassembled WGS sequence"/>
</dbReference>
<evidence type="ECO:0000313" key="2">
    <source>
        <dbReference type="Proteomes" id="UP000030763"/>
    </source>
</evidence>
<organism evidence="1 2">
    <name type="scientific">Eimeria maxima</name>
    <name type="common">Coccidian parasite</name>
    <dbReference type="NCBI Taxonomy" id="5804"/>
    <lineage>
        <taxon>Eukaryota</taxon>
        <taxon>Sar</taxon>
        <taxon>Alveolata</taxon>
        <taxon>Apicomplexa</taxon>
        <taxon>Conoidasida</taxon>
        <taxon>Coccidia</taxon>
        <taxon>Eucoccidiorida</taxon>
        <taxon>Eimeriorina</taxon>
        <taxon>Eimeriidae</taxon>
        <taxon>Eimeria</taxon>
    </lineage>
</organism>
<keyword evidence="2" id="KW-1185">Reference proteome</keyword>
<accession>U6MBP8</accession>
<reference evidence="1" key="2">
    <citation type="submission" date="2013-10" db="EMBL/GenBank/DDBJ databases">
        <authorList>
            <person name="Aslett M."/>
        </authorList>
    </citation>
    <scope>NUCLEOTIDE SEQUENCE [LARGE SCALE GENOMIC DNA]</scope>
    <source>
        <strain evidence="1">Weybridge</strain>
    </source>
</reference>
<gene>
    <name evidence="1" type="ORF">EMWEY_00055420</name>
</gene>
<reference evidence="1" key="1">
    <citation type="submission" date="2013-10" db="EMBL/GenBank/DDBJ databases">
        <title>Genomic analysis of the causative agents of coccidiosis in chickens.</title>
        <authorList>
            <person name="Reid A.J."/>
            <person name="Blake D."/>
            <person name="Billington K."/>
            <person name="Browne H."/>
            <person name="Dunn M."/>
            <person name="Hung S."/>
            <person name="Kawahara F."/>
            <person name="Miranda-Saavedra D."/>
            <person name="Mourier T."/>
            <person name="Nagra H."/>
            <person name="Otto T.D."/>
            <person name="Rawlings N."/>
            <person name="Sanchez A."/>
            <person name="Sanders M."/>
            <person name="Subramaniam C."/>
            <person name="Tay Y."/>
            <person name="Dear P."/>
            <person name="Doerig C."/>
            <person name="Gruber A."/>
            <person name="Parkinson J."/>
            <person name="Shirley M."/>
            <person name="Wan K.L."/>
            <person name="Berriman M."/>
            <person name="Tomley F."/>
            <person name="Pain A."/>
        </authorList>
    </citation>
    <scope>NUCLEOTIDE SEQUENCE [LARGE SCALE GENOMIC DNA]</scope>
    <source>
        <strain evidence="1">Weybridge</strain>
    </source>
</reference>
<dbReference type="VEuPathDB" id="ToxoDB:EMWEY_00055420"/>
<proteinExistence type="predicted"/>
<dbReference type="EMBL" id="HG720070">
    <property type="protein sequence ID" value="CDJ59065.1"/>
    <property type="molecule type" value="Genomic_DNA"/>
</dbReference>
<dbReference type="RefSeq" id="XP_013335713.1">
    <property type="nucleotide sequence ID" value="XM_013480259.1"/>
</dbReference>
<dbReference type="GeneID" id="25339528"/>
<dbReference type="AlphaFoldDB" id="U6MBP8"/>
<sequence length="334" mass="36637">MVRNLEQVLTLMLVSSTADTCAGSTKHLNGVQWLALDASLCRRPCTLERKEWMAMIWERLLCMNAPMLSTAVCEDILQRTQAKSRGVNCLAVISDVQCNDSTSATYAQYALTPRGTKKTESVKSRFTISVLLVLSKASPSVLQQASLALRSLADMARESCINTPLDGTPMQPIASPQLALDPGSMFRVSSSRKQAYSQYLAELLGMCNCDNRVIIVGLAVCLLTSGDVLALPEAPFYLLRMPLKAKLSAVAFQLVCEQTWRLTHMQAPSVSADDVDGNLSPARPVPVGGRRRREGLEELDPLQQVSDSLTEHAEAKIRLRSLCPQRCFLFSVCL</sequence>
<protein>
    <submittedName>
        <fullName evidence="1">Uncharacterized protein</fullName>
    </submittedName>
</protein>
<evidence type="ECO:0000313" key="1">
    <source>
        <dbReference type="EMBL" id="CDJ59065.1"/>
    </source>
</evidence>
<name>U6MBP8_EIMMA</name>